<evidence type="ECO:0000256" key="4">
    <source>
        <dbReference type="ARBA" id="ARBA00022475"/>
    </source>
</evidence>
<keyword evidence="6 8" id="KW-1133">Transmembrane helix</keyword>
<evidence type="ECO:0000313" key="10">
    <source>
        <dbReference type="Proteomes" id="UP000183447"/>
    </source>
</evidence>
<keyword evidence="10" id="KW-1185">Reference proteome</keyword>
<evidence type="ECO:0000256" key="8">
    <source>
        <dbReference type="RuleBase" id="RU363041"/>
    </source>
</evidence>
<evidence type="ECO:0000313" key="9">
    <source>
        <dbReference type="EMBL" id="SFZ84270.1"/>
    </source>
</evidence>
<evidence type="ECO:0000256" key="5">
    <source>
        <dbReference type="ARBA" id="ARBA00022692"/>
    </source>
</evidence>
<dbReference type="GO" id="GO:0005886">
    <property type="term" value="C:plasma membrane"/>
    <property type="evidence" value="ECO:0007669"/>
    <property type="project" value="UniProtKB-SubCell"/>
</dbReference>
<dbReference type="Pfam" id="PF01925">
    <property type="entry name" value="TauE"/>
    <property type="match status" value="1"/>
</dbReference>
<evidence type="ECO:0000256" key="2">
    <source>
        <dbReference type="ARBA" id="ARBA00009142"/>
    </source>
</evidence>
<dbReference type="EMBL" id="FPKU01000002">
    <property type="protein sequence ID" value="SFZ84270.1"/>
    <property type="molecule type" value="Genomic_DNA"/>
</dbReference>
<feature type="transmembrane region" description="Helical" evidence="8">
    <location>
        <begin position="46"/>
        <end position="65"/>
    </location>
</feature>
<dbReference type="Proteomes" id="UP000183447">
    <property type="component" value="Unassembled WGS sequence"/>
</dbReference>
<organism evidence="9 10">
    <name type="scientific">Devosia enhydra</name>
    <dbReference type="NCBI Taxonomy" id="665118"/>
    <lineage>
        <taxon>Bacteria</taxon>
        <taxon>Pseudomonadati</taxon>
        <taxon>Pseudomonadota</taxon>
        <taxon>Alphaproteobacteria</taxon>
        <taxon>Hyphomicrobiales</taxon>
        <taxon>Devosiaceae</taxon>
        <taxon>Devosia</taxon>
    </lineage>
</organism>
<dbReference type="InterPro" id="IPR002781">
    <property type="entry name" value="TM_pro_TauE-like"/>
</dbReference>
<evidence type="ECO:0000256" key="6">
    <source>
        <dbReference type="ARBA" id="ARBA00022989"/>
    </source>
</evidence>
<dbReference type="PANTHER" id="PTHR30269">
    <property type="entry name" value="TRANSMEMBRANE PROTEIN YFCA"/>
    <property type="match status" value="1"/>
</dbReference>
<dbReference type="InterPro" id="IPR052017">
    <property type="entry name" value="TSUP"/>
</dbReference>
<comment type="similarity">
    <text evidence="2 8">Belongs to the 4-toluene sulfonate uptake permease (TSUP) (TC 2.A.102) family.</text>
</comment>
<dbReference type="OrthoDB" id="7028171at2"/>
<keyword evidence="3" id="KW-0813">Transport</keyword>
<dbReference type="AlphaFoldDB" id="A0A1K2HXE1"/>
<dbReference type="RefSeq" id="WP_072342002.1">
    <property type="nucleotide sequence ID" value="NZ_FPKU01000002.1"/>
</dbReference>
<protein>
    <recommendedName>
        <fullName evidence="8">Probable membrane transporter protein</fullName>
    </recommendedName>
</protein>
<feature type="transmembrane region" description="Helical" evidence="8">
    <location>
        <begin position="165"/>
        <end position="189"/>
    </location>
</feature>
<keyword evidence="7 8" id="KW-0472">Membrane</keyword>
<keyword evidence="4 8" id="KW-1003">Cell membrane</keyword>
<feature type="transmembrane region" description="Helical" evidence="8">
    <location>
        <begin position="97"/>
        <end position="116"/>
    </location>
</feature>
<proteinExistence type="inferred from homology"/>
<feature type="transmembrane region" description="Helical" evidence="8">
    <location>
        <begin position="195"/>
        <end position="218"/>
    </location>
</feature>
<dbReference type="PANTHER" id="PTHR30269:SF37">
    <property type="entry name" value="MEMBRANE TRANSPORTER PROTEIN"/>
    <property type="match status" value="1"/>
</dbReference>
<comment type="subcellular location">
    <subcellularLocation>
        <location evidence="1 8">Cell membrane</location>
        <topology evidence="1 8">Multi-pass membrane protein</topology>
    </subcellularLocation>
</comment>
<evidence type="ECO:0000256" key="3">
    <source>
        <dbReference type="ARBA" id="ARBA00022448"/>
    </source>
</evidence>
<reference evidence="9 10" key="1">
    <citation type="submission" date="2016-11" db="EMBL/GenBank/DDBJ databases">
        <authorList>
            <person name="Jaros S."/>
            <person name="Januszkiewicz K."/>
            <person name="Wedrychowicz H."/>
        </authorList>
    </citation>
    <scope>NUCLEOTIDE SEQUENCE [LARGE SCALE GENOMIC DNA]</scope>
    <source>
        <strain evidence="9 10">ATCC 23634</strain>
    </source>
</reference>
<name>A0A1K2HXE1_9HYPH</name>
<accession>A0A1K2HXE1</accession>
<dbReference type="STRING" id="665118.SAMN02983003_1916"/>
<sequence>MPDPLFIAVVMLAGVVVGMSKSGIVSNLGAINVPLLSLVMSARDAAGVLLPVMLVTDAIALFIYARHFDRRILAIMLPGCLAGIGIGWALSAVVDESAVRLAVGLVTLGFVIDAIFPLRKKLSGLPPSRLWGSIWGGVSGFTSFVSHTGGPPFHIYVLPQRLEPAVFAGTVAVFFAIANAVKLVPYYFLGQLQTANLLLSALLVPTALLSMAAGVFLVRRISGKAFYRIAYTLMAVFSLKLIWDGATGLIGLA</sequence>
<evidence type="ECO:0000256" key="1">
    <source>
        <dbReference type="ARBA" id="ARBA00004651"/>
    </source>
</evidence>
<evidence type="ECO:0000256" key="7">
    <source>
        <dbReference type="ARBA" id="ARBA00023136"/>
    </source>
</evidence>
<feature type="transmembrane region" description="Helical" evidence="8">
    <location>
        <begin position="72"/>
        <end position="91"/>
    </location>
</feature>
<feature type="transmembrane region" description="Helical" evidence="8">
    <location>
        <begin position="225"/>
        <end position="243"/>
    </location>
</feature>
<keyword evidence="5 8" id="KW-0812">Transmembrane</keyword>
<gene>
    <name evidence="9" type="ORF">SAMN02983003_1916</name>
</gene>